<organism evidence="1">
    <name type="scientific">Solanum lycopersicum</name>
    <name type="common">Tomato</name>
    <name type="synonym">Lycopersicon esculentum</name>
    <dbReference type="NCBI Taxonomy" id="4081"/>
    <lineage>
        <taxon>Eukaryota</taxon>
        <taxon>Viridiplantae</taxon>
        <taxon>Streptophyta</taxon>
        <taxon>Embryophyta</taxon>
        <taxon>Tracheophyta</taxon>
        <taxon>Spermatophyta</taxon>
        <taxon>Magnoliopsida</taxon>
        <taxon>eudicotyledons</taxon>
        <taxon>Gunneridae</taxon>
        <taxon>Pentapetalae</taxon>
        <taxon>asterids</taxon>
        <taxon>lamiids</taxon>
        <taxon>Solanales</taxon>
        <taxon>Solanaceae</taxon>
        <taxon>Solanoideae</taxon>
        <taxon>Solaneae</taxon>
        <taxon>Solanum</taxon>
        <taxon>Solanum subgen. Lycopersicon</taxon>
    </lineage>
</organism>
<dbReference type="Proteomes" id="UP000004994">
    <property type="component" value="Chromosome 9"/>
</dbReference>
<dbReference type="InterPro" id="IPR007750">
    <property type="entry name" value="DUF674"/>
</dbReference>
<dbReference type="Gramene" id="Solyc09g011895.1.1">
    <property type="protein sequence ID" value="Solyc09g011895.1.1"/>
    <property type="gene ID" value="Solyc09g011895.1"/>
</dbReference>
<dbReference type="AlphaFoldDB" id="A0A3Q7HYW4"/>
<dbReference type="Pfam" id="PF05056">
    <property type="entry name" value="DUF674"/>
    <property type="match status" value="1"/>
</dbReference>
<dbReference type="EnsemblPlants" id="Solyc09g011895.1.1">
    <property type="protein sequence ID" value="Solyc09g011895.1.1"/>
    <property type="gene ID" value="Solyc09g011895.1"/>
</dbReference>
<sequence length="110" mass="12061">MCNLEVRPLSCSSTICLLQELNVPVNDVEEQTVSVGELEALNLLKASLTYIIIISFDRGPKPKHEEAALNLLKASLTLSSSALTEALNHKLKKQIDEDVQCNVKKLCRAG</sequence>
<protein>
    <submittedName>
        <fullName evidence="1">Uncharacterized protein</fullName>
    </submittedName>
</protein>
<reference evidence="1" key="2">
    <citation type="submission" date="2019-01" db="UniProtKB">
        <authorList>
            <consortium name="EnsemblPlants"/>
        </authorList>
    </citation>
    <scope>IDENTIFICATION</scope>
    <source>
        <strain evidence="1">cv. Heinz 1706</strain>
    </source>
</reference>
<accession>A0A3Q7HYW4</accession>
<evidence type="ECO:0000313" key="2">
    <source>
        <dbReference type="Proteomes" id="UP000004994"/>
    </source>
</evidence>
<evidence type="ECO:0000313" key="1">
    <source>
        <dbReference type="EnsemblPlants" id="Solyc09g011895.1.1"/>
    </source>
</evidence>
<dbReference type="InParanoid" id="A0A3Q7HYW4"/>
<name>A0A3Q7HYW4_SOLLC</name>
<keyword evidence="2" id="KW-1185">Reference proteome</keyword>
<reference evidence="1" key="1">
    <citation type="journal article" date="2012" name="Nature">
        <title>The tomato genome sequence provides insights into fleshy fruit evolution.</title>
        <authorList>
            <consortium name="Tomato Genome Consortium"/>
        </authorList>
    </citation>
    <scope>NUCLEOTIDE SEQUENCE [LARGE SCALE GENOMIC DNA]</scope>
    <source>
        <strain evidence="1">cv. Heinz 1706</strain>
    </source>
</reference>
<proteinExistence type="predicted"/>